<evidence type="ECO:0000256" key="2">
    <source>
        <dbReference type="PROSITE-ProRule" id="PRU10007"/>
    </source>
</evidence>
<dbReference type="Pfam" id="PF00171">
    <property type="entry name" value="Aldedh"/>
    <property type="match status" value="1"/>
</dbReference>
<evidence type="ECO:0000313" key="5">
    <source>
        <dbReference type="EMBL" id="MFC6633421.1"/>
    </source>
</evidence>
<dbReference type="InterPro" id="IPR015590">
    <property type="entry name" value="Aldehyde_DH_dom"/>
</dbReference>
<feature type="active site" evidence="2">
    <location>
        <position position="277"/>
    </location>
</feature>
<evidence type="ECO:0000313" key="6">
    <source>
        <dbReference type="Proteomes" id="UP001596425"/>
    </source>
</evidence>
<organism evidence="5 6">
    <name type="scientific">Microbulbifer taiwanensis</name>
    <dbReference type="NCBI Taxonomy" id="986746"/>
    <lineage>
        <taxon>Bacteria</taxon>
        <taxon>Pseudomonadati</taxon>
        <taxon>Pseudomonadota</taxon>
        <taxon>Gammaproteobacteria</taxon>
        <taxon>Cellvibrionales</taxon>
        <taxon>Microbulbiferaceae</taxon>
        <taxon>Microbulbifer</taxon>
    </lineage>
</organism>
<dbReference type="RefSeq" id="WP_193189104.1">
    <property type="nucleotide sequence ID" value="NZ_JACZFR010000001.1"/>
</dbReference>
<dbReference type="InterPro" id="IPR016161">
    <property type="entry name" value="Ald_DH/histidinol_DH"/>
</dbReference>
<reference evidence="6" key="1">
    <citation type="journal article" date="2019" name="Int. J. Syst. Evol. Microbiol.">
        <title>The Global Catalogue of Microorganisms (GCM) 10K type strain sequencing project: providing services to taxonomists for standard genome sequencing and annotation.</title>
        <authorList>
            <consortium name="The Broad Institute Genomics Platform"/>
            <consortium name="The Broad Institute Genome Sequencing Center for Infectious Disease"/>
            <person name="Wu L."/>
            <person name="Ma J."/>
        </authorList>
    </citation>
    <scope>NUCLEOTIDE SEQUENCE [LARGE SCALE GENOMIC DNA]</scope>
    <source>
        <strain evidence="6">CGMCC 1.13718</strain>
    </source>
</reference>
<dbReference type="CDD" id="cd07112">
    <property type="entry name" value="ALDH_GABALDH-PuuC"/>
    <property type="match status" value="1"/>
</dbReference>
<dbReference type="InterPro" id="IPR016162">
    <property type="entry name" value="Ald_DH_N"/>
</dbReference>
<dbReference type="Gene3D" id="3.40.309.10">
    <property type="entry name" value="Aldehyde Dehydrogenase, Chain A, domain 2"/>
    <property type="match status" value="1"/>
</dbReference>
<dbReference type="InterPro" id="IPR029510">
    <property type="entry name" value="Ald_DH_CS_GLU"/>
</dbReference>
<comment type="caution">
    <text evidence="5">The sequence shown here is derived from an EMBL/GenBank/DDBJ whole genome shotgun (WGS) entry which is preliminary data.</text>
</comment>
<evidence type="ECO:0000256" key="1">
    <source>
        <dbReference type="ARBA" id="ARBA00023002"/>
    </source>
</evidence>
<dbReference type="InterPro" id="IPR016160">
    <property type="entry name" value="Ald_DH_CS_CYS"/>
</dbReference>
<keyword evidence="6" id="KW-1185">Reference proteome</keyword>
<evidence type="ECO:0000259" key="4">
    <source>
        <dbReference type="Pfam" id="PF00171"/>
    </source>
</evidence>
<dbReference type="InterPro" id="IPR016163">
    <property type="entry name" value="Ald_DH_C"/>
</dbReference>
<name>A0ABW1YL19_9GAMM</name>
<gene>
    <name evidence="5" type="ORF">ACFQBM_09025</name>
</gene>
<protein>
    <submittedName>
        <fullName evidence="5">Aldehyde dehydrogenase</fullName>
    </submittedName>
</protein>
<accession>A0ABW1YL19</accession>
<dbReference type="PROSITE" id="PS00687">
    <property type="entry name" value="ALDEHYDE_DEHYDR_GLU"/>
    <property type="match status" value="1"/>
</dbReference>
<sequence>MSAQQSSPQQETPQTLQEWQALAAGLEIEGRAFINGEYVDALSGDTRPTTNPADGRELAQIASCGPEDAELAVKVARETFESGVWSNMPPMERKKVMVRFAELIEQNKVEIALLESLDAGKPISDTMNVDVPGAVTTIRWTGEAIDKVYDEVAPTGPNELALVQRMPLGVVAAIVPWNFPLSTTAWKLGPALATGNSVILKPASNTPLTAIKLAGLAKEAGLPDGVLNVLPGPGSSLGKALGLHMDIDCLTFTGSTEVGKTLTEYAGQSNLKRTFLELGGKSPNIVFADADLAKAAEAAALAVFYNQGETCTAGTRLLVEKGIAAEFIEKVKKATERFVPGHPQDPSTVMGALIDQSQFDTVEFYVAKGLEQGAQLVCGGAPADAVAGGHYYEPTIFRGVTGEMTIAREEIFGPVLSVIEFDSEEDALRIANDSIYGLAAGIWTKDINRAHRMARNVRAGSVWVNNYFGGDITVPFGGFKQSGNGRDKSLHALDKYCELKSTWIDLS</sequence>
<dbReference type="SUPFAM" id="SSF53720">
    <property type="entry name" value="ALDH-like"/>
    <property type="match status" value="1"/>
</dbReference>
<evidence type="ECO:0000256" key="3">
    <source>
        <dbReference type="RuleBase" id="RU003345"/>
    </source>
</evidence>
<comment type="similarity">
    <text evidence="3">Belongs to the aldehyde dehydrogenase family.</text>
</comment>
<dbReference type="PANTHER" id="PTHR11699">
    <property type="entry name" value="ALDEHYDE DEHYDROGENASE-RELATED"/>
    <property type="match status" value="1"/>
</dbReference>
<dbReference type="Proteomes" id="UP001596425">
    <property type="component" value="Unassembled WGS sequence"/>
</dbReference>
<keyword evidence="1 3" id="KW-0560">Oxidoreductase</keyword>
<dbReference type="PROSITE" id="PS00070">
    <property type="entry name" value="ALDEHYDE_DEHYDR_CYS"/>
    <property type="match status" value="1"/>
</dbReference>
<proteinExistence type="inferred from homology"/>
<feature type="domain" description="Aldehyde dehydrogenase" evidence="4">
    <location>
        <begin position="43"/>
        <end position="501"/>
    </location>
</feature>
<dbReference type="EMBL" id="JBHSVR010000001">
    <property type="protein sequence ID" value="MFC6633421.1"/>
    <property type="molecule type" value="Genomic_DNA"/>
</dbReference>
<dbReference type="Gene3D" id="3.40.605.10">
    <property type="entry name" value="Aldehyde Dehydrogenase, Chain A, domain 1"/>
    <property type="match status" value="1"/>
</dbReference>